<reference evidence="1 2" key="1">
    <citation type="submission" date="2009-01" db="EMBL/GenBank/DDBJ databases">
        <authorList>
            <person name="Fulton L."/>
            <person name="Clifton S."/>
            <person name="Fulton B."/>
            <person name="Xu J."/>
            <person name="Minx P."/>
            <person name="Pepin K.H."/>
            <person name="Johnson M."/>
            <person name="Bhonagiri V."/>
            <person name="Nash W.E."/>
            <person name="Mardis E.R."/>
            <person name="Wilson R.K."/>
        </authorList>
    </citation>
    <scope>NUCLEOTIDE SEQUENCE [LARGE SCALE GENOMIC DNA]</scope>
    <source>
        <strain evidence="2">DSM 10507 / JCM 14656 / S5a33</strain>
    </source>
</reference>
<dbReference type="GeneID" id="86822344"/>
<comment type="caution">
    <text evidence="1">The sequence shown here is derived from an EMBL/GenBank/DDBJ whole genome shotgun (WGS) entry which is preliminary data.</text>
</comment>
<dbReference type="Proteomes" id="UP000003100">
    <property type="component" value="Unassembled WGS sequence"/>
</dbReference>
<dbReference type="AlphaFoldDB" id="C0CM39"/>
<protein>
    <recommendedName>
        <fullName evidence="3">Large polyvalent protein associated domain-containing protein</fullName>
    </recommendedName>
</protein>
<dbReference type="HOGENOM" id="CLU_2033564_0_0_9"/>
<keyword evidence="2" id="KW-1185">Reference proteome</keyword>
<evidence type="ECO:0008006" key="3">
    <source>
        <dbReference type="Google" id="ProtNLM"/>
    </source>
</evidence>
<sequence length="121" mass="14111">MSALDGKIIIEREFRPCIVHIPEKRQNYRKRGDELNVYDKVIEPEKNIKALFHCWNFRSELVEEPLCYGGYHAGQISATFALVEYEDGTIHEVEPAQIRFADNAMSEYAFPEMEENNVWGN</sequence>
<evidence type="ECO:0000313" key="1">
    <source>
        <dbReference type="EMBL" id="EEG49109.1"/>
    </source>
</evidence>
<dbReference type="EMBL" id="ACBZ01000101">
    <property type="protein sequence ID" value="EEG49109.1"/>
    <property type="molecule type" value="Genomic_DNA"/>
</dbReference>
<reference evidence="1 2" key="2">
    <citation type="submission" date="2009-02" db="EMBL/GenBank/DDBJ databases">
        <title>Draft genome sequence of Blautia hydrogenotrophica DSM 10507 (Ruminococcus hydrogenotrophicus DSM 10507).</title>
        <authorList>
            <person name="Sudarsanam P."/>
            <person name="Ley R."/>
            <person name="Guruge J."/>
            <person name="Turnbaugh P.J."/>
            <person name="Mahowald M."/>
            <person name="Liep D."/>
            <person name="Gordon J."/>
        </authorList>
    </citation>
    <scope>NUCLEOTIDE SEQUENCE [LARGE SCALE GENOMIC DNA]</scope>
    <source>
        <strain evidence="2">DSM 10507 / JCM 14656 / S5a33</strain>
    </source>
</reference>
<proteinExistence type="predicted"/>
<dbReference type="PATRIC" id="fig|476272.21.peg.1958"/>
<evidence type="ECO:0000313" key="2">
    <source>
        <dbReference type="Proteomes" id="UP000003100"/>
    </source>
</evidence>
<name>C0CM39_BLAHS</name>
<accession>C0CM39</accession>
<dbReference type="RefSeq" id="WP_005948811.1">
    <property type="nucleotide sequence ID" value="NZ_CP136423.1"/>
</dbReference>
<organism evidence="1 2">
    <name type="scientific">Blautia hydrogenotrophica (strain DSM 10507 / JCM 14656 / S5a33)</name>
    <name type="common">Ruminococcus hydrogenotrophicus</name>
    <dbReference type="NCBI Taxonomy" id="476272"/>
    <lineage>
        <taxon>Bacteria</taxon>
        <taxon>Bacillati</taxon>
        <taxon>Bacillota</taxon>
        <taxon>Clostridia</taxon>
        <taxon>Lachnospirales</taxon>
        <taxon>Lachnospiraceae</taxon>
        <taxon>Blautia</taxon>
    </lineage>
</organism>
<gene>
    <name evidence="1" type="ORF">RUMHYD_01915</name>
</gene>